<comment type="caution">
    <text evidence="4">The sequence shown here is derived from an EMBL/GenBank/DDBJ whole genome shotgun (WGS) entry which is preliminary data.</text>
</comment>
<dbReference type="Gene3D" id="1.10.357.10">
    <property type="entry name" value="Tetracycline Repressor, domain 2"/>
    <property type="match status" value="1"/>
</dbReference>
<evidence type="ECO:0000313" key="4">
    <source>
        <dbReference type="EMBL" id="MBA0125801.1"/>
    </source>
</evidence>
<dbReference type="SUPFAM" id="SSF46689">
    <property type="entry name" value="Homeodomain-like"/>
    <property type="match status" value="1"/>
</dbReference>
<evidence type="ECO:0000259" key="3">
    <source>
        <dbReference type="PROSITE" id="PS50977"/>
    </source>
</evidence>
<evidence type="ECO:0000256" key="1">
    <source>
        <dbReference type="ARBA" id="ARBA00023125"/>
    </source>
</evidence>
<keyword evidence="5" id="KW-1185">Reference proteome</keyword>
<evidence type="ECO:0000313" key="5">
    <source>
        <dbReference type="Proteomes" id="UP000582974"/>
    </source>
</evidence>
<feature type="domain" description="HTH tetR-type" evidence="3">
    <location>
        <begin position="1"/>
        <end position="56"/>
    </location>
</feature>
<reference evidence="4 5" key="1">
    <citation type="submission" date="2020-07" db="EMBL/GenBank/DDBJ databases">
        <title>Genome of Haloechinothrix sp.</title>
        <authorList>
            <person name="Tang S.-K."/>
            <person name="Yang L."/>
            <person name="Zhu W.-Y."/>
        </authorList>
    </citation>
    <scope>NUCLEOTIDE SEQUENCE [LARGE SCALE GENOMIC DNA]</scope>
    <source>
        <strain evidence="4 5">YIM 98757</strain>
    </source>
</reference>
<keyword evidence="1 2" id="KW-0238">DNA-binding</keyword>
<name>A0A838AA19_9PSEU</name>
<dbReference type="InterPro" id="IPR001647">
    <property type="entry name" value="HTH_TetR"/>
</dbReference>
<proteinExistence type="predicted"/>
<dbReference type="GO" id="GO:0000976">
    <property type="term" value="F:transcription cis-regulatory region binding"/>
    <property type="evidence" value="ECO:0007669"/>
    <property type="project" value="TreeGrafter"/>
</dbReference>
<dbReference type="PROSITE" id="PS50977">
    <property type="entry name" value="HTH_TETR_2"/>
    <property type="match status" value="1"/>
</dbReference>
<protein>
    <submittedName>
        <fullName evidence="4">Helix-turn-helix transcriptional regulator</fullName>
    </submittedName>
</protein>
<dbReference type="AlphaFoldDB" id="A0A838AA19"/>
<dbReference type="InterPro" id="IPR050109">
    <property type="entry name" value="HTH-type_TetR-like_transc_reg"/>
</dbReference>
<dbReference type="PANTHER" id="PTHR30055:SF235">
    <property type="entry name" value="TRANSCRIPTIONAL REGULATORY PROTEIN"/>
    <property type="match status" value="1"/>
</dbReference>
<feature type="DNA-binding region" description="H-T-H motif" evidence="2">
    <location>
        <begin position="19"/>
        <end position="38"/>
    </location>
</feature>
<dbReference type="Proteomes" id="UP000582974">
    <property type="component" value="Unassembled WGS sequence"/>
</dbReference>
<gene>
    <name evidence="4" type="ORF">H0B56_09635</name>
</gene>
<dbReference type="Pfam" id="PF00440">
    <property type="entry name" value="TetR_N"/>
    <property type="match status" value="1"/>
</dbReference>
<accession>A0A838AA19</accession>
<dbReference type="EMBL" id="JACCKD010000003">
    <property type="protein sequence ID" value="MBA0125801.1"/>
    <property type="molecule type" value="Genomic_DNA"/>
</dbReference>
<dbReference type="InterPro" id="IPR009057">
    <property type="entry name" value="Homeodomain-like_sf"/>
</dbReference>
<dbReference type="PANTHER" id="PTHR30055">
    <property type="entry name" value="HTH-TYPE TRANSCRIPTIONAL REGULATOR RUTR"/>
    <property type="match status" value="1"/>
</dbReference>
<organism evidence="4 5">
    <name type="scientific">Haloechinothrix aidingensis</name>
    <dbReference type="NCBI Taxonomy" id="2752311"/>
    <lineage>
        <taxon>Bacteria</taxon>
        <taxon>Bacillati</taxon>
        <taxon>Actinomycetota</taxon>
        <taxon>Actinomycetes</taxon>
        <taxon>Pseudonocardiales</taxon>
        <taxon>Pseudonocardiaceae</taxon>
        <taxon>Haloechinothrix</taxon>
    </lineage>
</organism>
<dbReference type="GO" id="GO:0003700">
    <property type="term" value="F:DNA-binding transcription factor activity"/>
    <property type="evidence" value="ECO:0007669"/>
    <property type="project" value="TreeGrafter"/>
</dbReference>
<sequence length="202" mass="21633">MIRAGERLFASRGVDGALTRDIVAEAGQSNGSAVHYHFGSRRGLLEAILVKHVRRMEPARAEHQRLLERDGLHGELTAVVRGILDPTADALHSGDGRDFLRITAQLAGYAGIRAITPPQPLTGTVLQHQLELAVRCCAERLSERLARERVATIAGMLASTLADRARQLDEGGTLLLAHEAFVDNLTRMVVGALSAPAPQGGA</sequence>
<evidence type="ECO:0000256" key="2">
    <source>
        <dbReference type="PROSITE-ProRule" id="PRU00335"/>
    </source>
</evidence>